<dbReference type="Proteomes" id="UP001500724">
    <property type="component" value="Unassembled WGS sequence"/>
</dbReference>
<feature type="domain" description="HTH cro/C1-type" evidence="1">
    <location>
        <begin position="7"/>
        <end position="70"/>
    </location>
</feature>
<evidence type="ECO:0000259" key="1">
    <source>
        <dbReference type="PROSITE" id="PS50943"/>
    </source>
</evidence>
<sequence length="253" mass="27121">MPIGQLIRDLRLLKPWTQTQLAEQLAICAGDPTGAPGRDAVKRWETGKVIPGRHWIGHLSRVLGVPVEQLEAEATLDRVNRRAFLGLSALAVTHGALATEMAASIAGSDPVPLAQVQTTHGADIVTASLTDKAATANLRRWMLDGDVPILRVNAAGILAKLPGQGQADQVARVLAHDAEVRHLYMTAVTSRVCAVDWTTAGRIASQPAAYAHRADFLATRFAREALNPRDAGARWCSSVMLRELSPMIGRSPA</sequence>
<dbReference type="CDD" id="cd00093">
    <property type="entry name" value="HTH_XRE"/>
    <property type="match status" value="1"/>
</dbReference>
<dbReference type="SMART" id="SM00530">
    <property type="entry name" value="HTH_XRE"/>
    <property type="match status" value="1"/>
</dbReference>
<proteinExistence type="predicted"/>
<comment type="caution">
    <text evidence="2">The sequence shown here is derived from an EMBL/GenBank/DDBJ whole genome shotgun (WGS) entry which is preliminary data.</text>
</comment>
<accession>A0ABP3T3T5</accession>
<dbReference type="PROSITE" id="PS50943">
    <property type="entry name" value="HTH_CROC1"/>
    <property type="match status" value="1"/>
</dbReference>
<evidence type="ECO:0000313" key="2">
    <source>
        <dbReference type="EMBL" id="GAA0667136.1"/>
    </source>
</evidence>
<dbReference type="EMBL" id="BAAAGU010000073">
    <property type="protein sequence ID" value="GAA0667136.1"/>
    <property type="molecule type" value="Genomic_DNA"/>
</dbReference>
<dbReference type="InterPro" id="IPR010982">
    <property type="entry name" value="Lambda_DNA-bd_dom_sf"/>
</dbReference>
<name>A0ABP3T3T5_9ACTN</name>
<dbReference type="SUPFAM" id="SSF47413">
    <property type="entry name" value="lambda repressor-like DNA-binding domains"/>
    <property type="match status" value="1"/>
</dbReference>
<dbReference type="Gene3D" id="1.10.260.40">
    <property type="entry name" value="lambda repressor-like DNA-binding domains"/>
    <property type="match status" value="1"/>
</dbReference>
<dbReference type="RefSeq" id="WP_344006613.1">
    <property type="nucleotide sequence ID" value="NZ_BAAAGU010000073.1"/>
</dbReference>
<protein>
    <recommendedName>
        <fullName evidence="1">HTH cro/C1-type domain-containing protein</fullName>
    </recommendedName>
</protein>
<dbReference type="InterPro" id="IPR001387">
    <property type="entry name" value="Cro/C1-type_HTH"/>
</dbReference>
<keyword evidence="3" id="KW-1185">Reference proteome</keyword>
<gene>
    <name evidence="2" type="ORF">GCM10009535_53710</name>
</gene>
<evidence type="ECO:0000313" key="3">
    <source>
        <dbReference type="Proteomes" id="UP001500724"/>
    </source>
</evidence>
<reference evidence="3" key="1">
    <citation type="journal article" date="2019" name="Int. J. Syst. Evol. Microbiol.">
        <title>The Global Catalogue of Microorganisms (GCM) 10K type strain sequencing project: providing services to taxonomists for standard genome sequencing and annotation.</title>
        <authorList>
            <consortium name="The Broad Institute Genomics Platform"/>
            <consortium name="The Broad Institute Genome Sequencing Center for Infectious Disease"/>
            <person name="Wu L."/>
            <person name="Ma J."/>
        </authorList>
    </citation>
    <scope>NUCLEOTIDE SEQUENCE [LARGE SCALE GENOMIC DNA]</scope>
    <source>
        <strain evidence="3">JCM 10367</strain>
    </source>
</reference>
<organism evidence="2 3">
    <name type="scientific">Streptomyces thermocarboxydovorans</name>
    <dbReference type="NCBI Taxonomy" id="59298"/>
    <lineage>
        <taxon>Bacteria</taxon>
        <taxon>Bacillati</taxon>
        <taxon>Actinomycetota</taxon>
        <taxon>Actinomycetes</taxon>
        <taxon>Kitasatosporales</taxon>
        <taxon>Streptomycetaceae</taxon>
        <taxon>Streptomyces</taxon>
    </lineage>
</organism>